<dbReference type="InterPro" id="IPR001932">
    <property type="entry name" value="PPM-type_phosphatase-like_dom"/>
</dbReference>
<dbReference type="NCBIfam" id="TIGR02865">
    <property type="entry name" value="spore_II_E"/>
    <property type="match status" value="1"/>
</dbReference>
<keyword evidence="2" id="KW-0472">Membrane</keyword>
<evidence type="ECO:0000256" key="1">
    <source>
        <dbReference type="ARBA" id="ARBA00022801"/>
    </source>
</evidence>
<proteinExistence type="predicted"/>
<keyword evidence="1 4" id="KW-0378">Hydrolase</keyword>
<dbReference type="RefSeq" id="WP_111947621.1">
    <property type="nucleotide sequence ID" value="NZ_JAAZWO010000045.1"/>
</dbReference>
<feature type="transmembrane region" description="Helical" evidence="2">
    <location>
        <begin position="185"/>
        <end position="206"/>
    </location>
</feature>
<feature type="transmembrane region" description="Helical" evidence="2">
    <location>
        <begin position="212"/>
        <end position="241"/>
    </location>
</feature>
<organism evidence="4 5">
    <name type="scientific">Clostridium tetanomorphum</name>
    <dbReference type="NCBI Taxonomy" id="1553"/>
    <lineage>
        <taxon>Bacteria</taxon>
        <taxon>Bacillati</taxon>
        <taxon>Bacillota</taxon>
        <taxon>Clostridia</taxon>
        <taxon>Eubacteriales</taxon>
        <taxon>Clostridiaceae</taxon>
        <taxon>Clostridium</taxon>
    </lineage>
</organism>
<dbReference type="InterPro" id="IPR036457">
    <property type="entry name" value="PPM-type-like_dom_sf"/>
</dbReference>
<protein>
    <submittedName>
        <fullName evidence="4">Stage II sporulation protein E</fullName>
        <ecNumber evidence="4">3.1.3.16</ecNumber>
    </submittedName>
</protein>
<dbReference type="InterPro" id="IPR045768">
    <property type="entry name" value="SpoIIE_N"/>
</dbReference>
<dbReference type="InterPro" id="IPR052016">
    <property type="entry name" value="Bact_Sigma-Reg"/>
</dbReference>
<evidence type="ECO:0000313" key="5">
    <source>
        <dbReference type="Proteomes" id="UP000563151"/>
    </source>
</evidence>
<evidence type="ECO:0000256" key="2">
    <source>
        <dbReference type="SAM" id="Phobius"/>
    </source>
</evidence>
<feature type="transmembrane region" description="Helical" evidence="2">
    <location>
        <begin position="94"/>
        <end position="111"/>
    </location>
</feature>
<dbReference type="GO" id="GO:0004722">
    <property type="term" value="F:protein serine/threonine phosphatase activity"/>
    <property type="evidence" value="ECO:0007669"/>
    <property type="project" value="UniProtKB-EC"/>
</dbReference>
<feature type="transmembrane region" description="Helical" evidence="2">
    <location>
        <begin position="143"/>
        <end position="164"/>
    </location>
</feature>
<gene>
    <name evidence="4" type="primary">spoIIE</name>
    <name evidence="4" type="ORF">HGG79_20040</name>
</gene>
<dbReference type="PANTHER" id="PTHR43156:SF2">
    <property type="entry name" value="STAGE II SPORULATION PROTEIN E"/>
    <property type="match status" value="1"/>
</dbReference>
<feature type="transmembrane region" description="Helical" evidence="2">
    <location>
        <begin position="35"/>
        <end position="60"/>
    </location>
</feature>
<sequence length="795" mass="89856">MQYGAEIFPYQRIRKVNKDKHDKKEYNISFVYKCLFYFFSGVLISRVIMVNLIAPFGIAFLITTISNKNKRLILISSIGTLIGYFSLYSSVKNIWMYIISILIITTIGYIFDNTKSRFKLYTSFASIFFLITLYNRFMLHITMLISVFNALFQIACIFPIYYILNYSMSCIKEIKTKNIYSSEEIISISISLSLIIGGTWGISIFGLSLRNILALTFIIVIGYIKGASAGGAAGVAMGAIIGISTNNMVTFIGTYGICGLIAGVFKETGKWISGIAYIVMFSILKLYSDIGVQFQINEALVALVIYYVVPVKIYKKMELELDWELKGENLKENYINNVKELFNNKLNNFSQLLVDMAKTLENLADNDKLRLKTKSSAIVENLADRVCSGCNMKSICWKRESFYTYSAFSELIENYQSKKQEVPYEIERKCIKRSALIKNTEDIVKNYIIDEMWRNRLSECRQFLGTQISNISNSVEEMTEDINSNIKFNKYVENDIRRILNKNNIKYRDVFCYNDKKERLMIKLSMEACGGKQKCIKQILPLINIVTGKIMCVGDDGCNIDINNKTCNILIEETPKYHVASYAGRLCKDGEKLNGDSYVFDKLKDGSYITVISDGMGSGPEAGQESNASVNLIEGFVKAGFSKITAINTVNSLMTIKFSQDEKFSTMDLSSIDLYNGEIDFMKVGAVASFIKSNDNIDVIKSKTLPIGVLDKVDVDIIKKQVGNGDIVVMLSDGVLDYNSNEAGKVDWLVKYLKECNENNPEELCKGIINRAKELCKGKVKDDMTVVVSKVYSLY</sequence>
<feature type="transmembrane region" description="Helical" evidence="2">
    <location>
        <begin position="72"/>
        <end position="88"/>
    </location>
</feature>
<dbReference type="AlphaFoldDB" id="A0A923EDE9"/>
<dbReference type="Pfam" id="PF19732">
    <property type="entry name" value="SpoIIE_N"/>
    <property type="match status" value="1"/>
</dbReference>
<dbReference type="PANTHER" id="PTHR43156">
    <property type="entry name" value="STAGE II SPORULATION PROTEIN E-RELATED"/>
    <property type="match status" value="1"/>
</dbReference>
<dbReference type="Pfam" id="PF07228">
    <property type="entry name" value="SpoIIE"/>
    <property type="match status" value="1"/>
</dbReference>
<evidence type="ECO:0000313" key="4">
    <source>
        <dbReference type="EMBL" id="MBC2400026.1"/>
    </source>
</evidence>
<name>A0A923EDE9_CLOTT</name>
<keyword evidence="2" id="KW-0812">Transmembrane</keyword>
<dbReference type="EMBL" id="JAAZWO010000045">
    <property type="protein sequence ID" value="MBC2400026.1"/>
    <property type="molecule type" value="Genomic_DNA"/>
</dbReference>
<dbReference type="SMART" id="SM00331">
    <property type="entry name" value="PP2C_SIG"/>
    <property type="match status" value="1"/>
</dbReference>
<accession>A0A923EDE9</accession>
<evidence type="ECO:0000259" key="3">
    <source>
        <dbReference type="PROSITE" id="PS51746"/>
    </source>
</evidence>
<reference evidence="4 5" key="1">
    <citation type="submission" date="2020-04" db="EMBL/GenBank/DDBJ databases">
        <title>Genomic insights into acetone-butanol-ethanol (ABE) fermentation by sequencing solventogenic clostridia strains.</title>
        <authorList>
            <person name="Brown S."/>
        </authorList>
    </citation>
    <scope>NUCLEOTIDE SEQUENCE [LARGE SCALE GENOMIC DNA]</scope>
    <source>
        <strain evidence="4 5">DJ011</strain>
    </source>
</reference>
<dbReference type="Proteomes" id="UP000563151">
    <property type="component" value="Unassembled WGS sequence"/>
</dbReference>
<feature type="domain" description="PPM-type phosphatase" evidence="3">
    <location>
        <begin position="576"/>
        <end position="791"/>
    </location>
</feature>
<keyword evidence="2" id="KW-1133">Transmembrane helix</keyword>
<dbReference type="Gene3D" id="3.60.40.10">
    <property type="entry name" value="PPM-type phosphatase domain"/>
    <property type="match status" value="1"/>
</dbReference>
<comment type="caution">
    <text evidence="4">The sequence shown here is derived from an EMBL/GenBank/DDBJ whole genome shotgun (WGS) entry which is preliminary data.</text>
</comment>
<dbReference type="EC" id="3.1.3.16" evidence="4"/>
<keyword evidence="5" id="KW-1185">Reference proteome</keyword>
<dbReference type="PROSITE" id="PS51746">
    <property type="entry name" value="PPM_2"/>
    <property type="match status" value="1"/>
</dbReference>
<feature type="transmembrane region" description="Helical" evidence="2">
    <location>
        <begin position="118"/>
        <end position="137"/>
    </location>
</feature>
<dbReference type="InterPro" id="IPR014221">
    <property type="entry name" value="SpoII_E"/>
</dbReference>
<dbReference type="SUPFAM" id="SSF81606">
    <property type="entry name" value="PP2C-like"/>
    <property type="match status" value="1"/>
</dbReference>
<feature type="transmembrane region" description="Helical" evidence="2">
    <location>
        <begin position="248"/>
        <end position="265"/>
    </location>
</feature>